<comment type="caution">
    <text evidence="6">The sequence shown here is derived from an EMBL/GenBank/DDBJ whole genome shotgun (WGS) entry which is preliminary data.</text>
</comment>
<dbReference type="GO" id="GO:0008270">
    <property type="term" value="F:zinc ion binding"/>
    <property type="evidence" value="ECO:0007669"/>
    <property type="project" value="UniProtKB-KW"/>
</dbReference>
<evidence type="ECO:0000259" key="5">
    <source>
        <dbReference type="Pfam" id="PF01258"/>
    </source>
</evidence>
<proteinExistence type="predicted"/>
<dbReference type="InterPro" id="IPR037187">
    <property type="entry name" value="DnaK_N"/>
</dbReference>
<dbReference type="Gene3D" id="1.20.120.910">
    <property type="entry name" value="DksA, coiled-coil domain"/>
    <property type="match status" value="1"/>
</dbReference>
<evidence type="ECO:0000256" key="4">
    <source>
        <dbReference type="PROSITE-ProRule" id="PRU00510"/>
    </source>
</evidence>
<evidence type="ECO:0000313" key="7">
    <source>
        <dbReference type="Proteomes" id="UP000568839"/>
    </source>
</evidence>
<protein>
    <submittedName>
        <fullName evidence="6">RNA polymerase-binding transcription factor DksA</fullName>
    </submittedName>
</protein>
<gene>
    <name evidence="6" type="ORF">HNR44_001318</name>
</gene>
<dbReference type="Proteomes" id="UP000568839">
    <property type="component" value="Unassembled WGS sequence"/>
</dbReference>
<comment type="caution">
    <text evidence="4">Lacks conserved residue(s) required for the propagation of feature annotation.</text>
</comment>
<evidence type="ECO:0000256" key="2">
    <source>
        <dbReference type="ARBA" id="ARBA00022771"/>
    </source>
</evidence>
<dbReference type="PANTHER" id="PTHR33823">
    <property type="entry name" value="RNA POLYMERASE-BINDING TRANSCRIPTION FACTOR DKSA-RELATED"/>
    <property type="match status" value="1"/>
</dbReference>
<dbReference type="PROSITE" id="PS51128">
    <property type="entry name" value="ZF_DKSA_2"/>
    <property type="match status" value="1"/>
</dbReference>
<keyword evidence="7" id="KW-1185">Reference proteome</keyword>
<keyword evidence="2" id="KW-0863">Zinc-finger</keyword>
<evidence type="ECO:0000313" key="6">
    <source>
        <dbReference type="EMBL" id="MBB6449369.1"/>
    </source>
</evidence>
<keyword evidence="3" id="KW-0862">Zinc</keyword>
<dbReference type="InterPro" id="IPR000962">
    <property type="entry name" value="Znf_DskA_TraR"/>
</dbReference>
<name>A0A841PKV0_9BACL</name>
<dbReference type="AlphaFoldDB" id="A0A841PKV0"/>
<reference evidence="6 7" key="1">
    <citation type="submission" date="2020-08" db="EMBL/GenBank/DDBJ databases">
        <title>Genomic Encyclopedia of Type Strains, Phase IV (KMG-IV): sequencing the most valuable type-strain genomes for metagenomic binning, comparative biology and taxonomic classification.</title>
        <authorList>
            <person name="Goeker M."/>
        </authorList>
    </citation>
    <scope>NUCLEOTIDE SEQUENCE [LARGE SCALE GENOMIC DNA]</scope>
    <source>
        <strain evidence="6 7">DSM 21769</strain>
    </source>
</reference>
<dbReference type="SUPFAM" id="SSF109635">
    <property type="entry name" value="DnaK suppressor protein DksA, alpha-hairpin domain"/>
    <property type="match status" value="1"/>
</dbReference>
<evidence type="ECO:0000256" key="3">
    <source>
        <dbReference type="ARBA" id="ARBA00022833"/>
    </source>
</evidence>
<dbReference type="Pfam" id="PF01258">
    <property type="entry name" value="zf-dskA_traR"/>
    <property type="match status" value="1"/>
</dbReference>
<keyword evidence="1" id="KW-0479">Metal-binding</keyword>
<dbReference type="EMBL" id="JACHHJ010000001">
    <property type="protein sequence ID" value="MBB6449369.1"/>
    <property type="molecule type" value="Genomic_DNA"/>
</dbReference>
<organism evidence="6 7">
    <name type="scientific">Geomicrobium halophilum</name>
    <dbReference type="NCBI Taxonomy" id="549000"/>
    <lineage>
        <taxon>Bacteria</taxon>
        <taxon>Bacillati</taxon>
        <taxon>Bacillota</taxon>
        <taxon>Bacilli</taxon>
        <taxon>Bacillales</taxon>
        <taxon>Geomicrobium</taxon>
    </lineage>
</organism>
<feature type="domain" description="Zinc finger DksA/TraR C4-type" evidence="5">
    <location>
        <begin position="78"/>
        <end position="102"/>
    </location>
</feature>
<accession>A0A841PKV0</accession>
<evidence type="ECO:0000256" key="1">
    <source>
        <dbReference type="ARBA" id="ARBA00022723"/>
    </source>
</evidence>
<dbReference type="PANTHER" id="PTHR33823:SF4">
    <property type="entry name" value="GENERAL STRESS PROTEIN 16O"/>
    <property type="match status" value="1"/>
</dbReference>
<dbReference type="RefSeq" id="WP_184403260.1">
    <property type="nucleotide sequence ID" value="NZ_JACHHJ010000001.1"/>
</dbReference>
<sequence>MTDKEVAIQMLYDRKHELENHEAIVNDSGRDNELSVYDNHPADSSDIFYEASKDQALRYHRSHEYEEILHALEKVEQGTYGICEETGKEIPGERLRAHPIARTVPVEQRGSHPLVAPPPGNASPEVNQALHVNGDGALDGIDMWEAVMNTTEEDDGYRETATTDFWVEQPPGFTEDIERFLTTDVDGYRGIEHVDFARNEDYRMHMDEEENWR</sequence>